<gene>
    <name evidence="1" type="ORF">BV25DRAFT_1856814</name>
</gene>
<sequence length="961" mass="104346">MTARRQPSTTSLSKYARSGSPDPTARSLDYCNAFWGLGDAGVDVLFARMRGAARTMDELRGFWKERALIEEDYAKRLSKLAKMTVGRDEIGEFRNSLETLRQETDKQASFHIQLAQQIRNDLETPATTFVARQTHHRKTYQSAIEKTFKTKQAHEVHVAKAREKYESDCLRINAYTAQSTLVQGKELERLALKLDRAQQTVQANERDFATFTNVLQVTTQKWEDEWKAFCDTCQDLEEERMEFTKDNVWAYANAVSIVCVSDDESCERLRLSLEQFEPEKDQENFVRDYGTGSVIPDPPKFVNYSPSEGVPLPSSSSKPTTRPAQFTRSSQRVNRLPSAQPPPQDEEPLVNTAGVGAGGGRGNAEAAPSRSQNQSRASVRHSHPNGHGPANGHAPANGTGAISSSPPSSASRAGPGQSQGQTAPMVDPTTHKTMLVVGDNAYDVDVGGSRGQPATNGTPAKVGDETDPMVKAMTNLRNAAGSSVYRSNTRKTTGEQSNAAGGSSSASPSKVLTPPPRNSYRDSAELVVGAYPIQPSSSRPSSPSPPTAGFMKPPAQQPAPVVDSVIRTYQQSFPGEVEQRRSRSNSRNDSYHQPSGQGSANQGNNLGRPVSREGHAGIGANGRSRSPSLRHPGGQDSLSISPTRGASPALNSGGSYDYRDGPGAQRAPTPNSVGIALDPNGNVAVDSMADVYQQQQQQQQLQQQRQPQQQPPPHQPPPPAPYQSHVQQLQAPPAPRQQTLQRQPSNAAYAQPPTQWQQQQIVQNPGYAPAQGYGQQQSPAHSPAYSSGHPYATAQPAQVFHAPPVGYGANGAQRAGTMHRGPTASVTSVGNDYYGQQQHQSYPSQSQSQQLGYASYRSVSPGPVNRSPSPQPMALSQPQQQPGQVVPPTRQYTEDGRGVLFYVKALYDYSATIPEEFDFQAGDIIAVTATPEDGWWSGELLDEARRIPGRHIFPSNFVHLF</sequence>
<evidence type="ECO:0000313" key="2">
    <source>
        <dbReference type="Proteomes" id="UP000814140"/>
    </source>
</evidence>
<comment type="caution">
    <text evidence="1">The sequence shown here is derived from an EMBL/GenBank/DDBJ whole genome shotgun (WGS) entry which is preliminary data.</text>
</comment>
<dbReference type="Proteomes" id="UP000814140">
    <property type="component" value="Unassembled WGS sequence"/>
</dbReference>
<reference evidence="1" key="2">
    <citation type="journal article" date="2022" name="New Phytol.">
        <title>Evolutionary transition to the ectomycorrhizal habit in the genomes of a hyperdiverse lineage of mushroom-forming fungi.</title>
        <authorList>
            <person name="Looney B."/>
            <person name="Miyauchi S."/>
            <person name="Morin E."/>
            <person name="Drula E."/>
            <person name="Courty P.E."/>
            <person name="Kohler A."/>
            <person name="Kuo A."/>
            <person name="LaButti K."/>
            <person name="Pangilinan J."/>
            <person name="Lipzen A."/>
            <person name="Riley R."/>
            <person name="Andreopoulos W."/>
            <person name="He G."/>
            <person name="Johnson J."/>
            <person name="Nolan M."/>
            <person name="Tritt A."/>
            <person name="Barry K.W."/>
            <person name="Grigoriev I.V."/>
            <person name="Nagy L.G."/>
            <person name="Hibbett D."/>
            <person name="Henrissat B."/>
            <person name="Matheny P.B."/>
            <person name="Labbe J."/>
            <person name="Martin F.M."/>
        </authorList>
    </citation>
    <scope>NUCLEOTIDE SEQUENCE</scope>
    <source>
        <strain evidence="1">HHB10654</strain>
    </source>
</reference>
<proteinExistence type="predicted"/>
<protein>
    <submittedName>
        <fullName evidence="1">Uncharacterized protein</fullName>
    </submittedName>
</protein>
<organism evidence="1 2">
    <name type="scientific">Artomyces pyxidatus</name>
    <dbReference type="NCBI Taxonomy" id="48021"/>
    <lineage>
        <taxon>Eukaryota</taxon>
        <taxon>Fungi</taxon>
        <taxon>Dikarya</taxon>
        <taxon>Basidiomycota</taxon>
        <taxon>Agaricomycotina</taxon>
        <taxon>Agaricomycetes</taxon>
        <taxon>Russulales</taxon>
        <taxon>Auriscalpiaceae</taxon>
        <taxon>Artomyces</taxon>
    </lineage>
</organism>
<name>A0ACB8T0D5_9AGAM</name>
<dbReference type="EMBL" id="MU277210">
    <property type="protein sequence ID" value="KAI0061922.1"/>
    <property type="molecule type" value="Genomic_DNA"/>
</dbReference>
<evidence type="ECO:0000313" key="1">
    <source>
        <dbReference type="EMBL" id="KAI0061922.1"/>
    </source>
</evidence>
<keyword evidence="2" id="KW-1185">Reference proteome</keyword>
<reference evidence="1" key="1">
    <citation type="submission" date="2021-03" db="EMBL/GenBank/DDBJ databases">
        <authorList>
            <consortium name="DOE Joint Genome Institute"/>
            <person name="Ahrendt S."/>
            <person name="Looney B.P."/>
            <person name="Miyauchi S."/>
            <person name="Morin E."/>
            <person name="Drula E."/>
            <person name="Courty P.E."/>
            <person name="Chicoki N."/>
            <person name="Fauchery L."/>
            <person name="Kohler A."/>
            <person name="Kuo A."/>
            <person name="Labutti K."/>
            <person name="Pangilinan J."/>
            <person name="Lipzen A."/>
            <person name="Riley R."/>
            <person name="Andreopoulos W."/>
            <person name="He G."/>
            <person name="Johnson J."/>
            <person name="Barry K.W."/>
            <person name="Grigoriev I.V."/>
            <person name="Nagy L."/>
            <person name="Hibbett D."/>
            <person name="Henrissat B."/>
            <person name="Matheny P.B."/>
            <person name="Labbe J."/>
            <person name="Martin F."/>
        </authorList>
    </citation>
    <scope>NUCLEOTIDE SEQUENCE</scope>
    <source>
        <strain evidence="1">HHB10654</strain>
    </source>
</reference>
<accession>A0ACB8T0D5</accession>